<comment type="caution">
    <text evidence="1">The sequence shown here is derived from an EMBL/GenBank/DDBJ whole genome shotgun (WGS) entry which is preliminary data.</text>
</comment>
<name>A0A8H7QS84_9FUNG</name>
<proteinExistence type="predicted"/>
<dbReference type="AlphaFoldDB" id="A0A8H7QS84"/>
<dbReference type="EMBL" id="JAEPRC010000434">
    <property type="protein sequence ID" value="KAG2197320.1"/>
    <property type="molecule type" value="Genomic_DNA"/>
</dbReference>
<evidence type="ECO:0000313" key="2">
    <source>
        <dbReference type="Proteomes" id="UP000650833"/>
    </source>
</evidence>
<dbReference type="Proteomes" id="UP000650833">
    <property type="component" value="Unassembled WGS sequence"/>
</dbReference>
<reference evidence="1" key="1">
    <citation type="submission" date="2020-12" db="EMBL/GenBank/DDBJ databases">
        <title>Metabolic potential, ecology and presence of endohyphal bacteria is reflected in genomic diversity of Mucoromycotina.</title>
        <authorList>
            <person name="Muszewska A."/>
            <person name="Okrasinska A."/>
            <person name="Steczkiewicz K."/>
            <person name="Drgas O."/>
            <person name="Orlowska M."/>
            <person name="Perlinska-Lenart U."/>
            <person name="Aleksandrzak-Piekarczyk T."/>
            <person name="Szatraj K."/>
            <person name="Zielenkiewicz U."/>
            <person name="Pilsyk S."/>
            <person name="Malc E."/>
            <person name="Mieczkowski P."/>
            <person name="Kruszewska J.S."/>
            <person name="Biernat P."/>
            <person name="Pawlowska J."/>
        </authorList>
    </citation>
    <scope>NUCLEOTIDE SEQUENCE</scope>
    <source>
        <strain evidence="1">CBS 226.32</strain>
    </source>
</reference>
<organism evidence="1 2">
    <name type="scientific">Mucor plumbeus</name>
    <dbReference type="NCBI Taxonomy" id="97098"/>
    <lineage>
        <taxon>Eukaryota</taxon>
        <taxon>Fungi</taxon>
        <taxon>Fungi incertae sedis</taxon>
        <taxon>Mucoromycota</taxon>
        <taxon>Mucoromycotina</taxon>
        <taxon>Mucoromycetes</taxon>
        <taxon>Mucorales</taxon>
        <taxon>Mucorineae</taxon>
        <taxon>Mucoraceae</taxon>
        <taxon>Mucor</taxon>
    </lineage>
</organism>
<sequence>MSANSSQKAHIVVLDTQPFMVDALHDLSFQYDISINNSKLEDYSIQV</sequence>
<gene>
    <name evidence="1" type="ORF">INT46_005646</name>
</gene>
<keyword evidence="2" id="KW-1185">Reference proteome</keyword>
<accession>A0A8H7QS84</accession>
<evidence type="ECO:0000313" key="1">
    <source>
        <dbReference type="EMBL" id="KAG2197320.1"/>
    </source>
</evidence>
<protein>
    <submittedName>
        <fullName evidence="1">Uncharacterized protein</fullName>
    </submittedName>
</protein>